<dbReference type="UniPathway" id="UPA00219"/>
<comment type="subcellular location">
    <subcellularLocation>
        <location evidence="10 11">Cytoplasm</location>
    </subcellularLocation>
</comment>
<evidence type="ECO:0000256" key="2">
    <source>
        <dbReference type="ARBA" id="ARBA00022598"/>
    </source>
</evidence>
<evidence type="ECO:0000256" key="9">
    <source>
        <dbReference type="ARBA" id="ARBA00023316"/>
    </source>
</evidence>
<evidence type="ECO:0000256" key="3">
    <source>
        <dbReference type="ARBA" id="ARBA00022618"/>
    </source>
</evidence>
<dbReference type="SUPFAM" id="SSF53623">
    <property type="entry name" value="MurD-like peptide ligases, catalytic domain"/>
    <property type="match status" value="1"/>
</dbReference>
<evidence type="ECO:0000256" key="8">
    <source>
        <dbReference type="ARBA" id="ARBA00023306"/>
    </source>
</evidence>
<dbReference type="GO" id="GO:0005524">
    <property type="term" value="F:ATP binding"/>
    <property type="evidence" value="ECO:0007669"/>
    <property type="project" value="UniProtKB-UniRule"/>
</dbReference>
<comment type="catalytic activity">
    <reaction evidence="10 11">
        <text>D-alanyl-D-alanine + UDP-N-acetyl-alpha-D-muramoyl-L-alanyl-gamma-D-glutamyl-meso-2,6-diaminopimelate + ATP = UDP-N-acetyl-alpha-D-muramoyl-L-alanyl-gamma-D-glutamyl-meso-2,6-diaminopimeloyl-D-alanyl-D-alanine + ADP + phosphate + H(+)</text>
        <dbReference type="Rhea" id="RHEA:28374"/>
        <dbReference type="ChEBI" id="CHEBI:15378"/>
        <dbReference type="ChEBI" id="CHEBI:30616"/>
        <dbReference type="ChEBI" id="CHEBI:43474"/>
        <dbReference type="ChEBI" id="CHEBI:57822"/>
        <dbReference type="ChEBI" id="CHEBI:61386"/>
        <dbReference type="ChEBI" id="CHEBI:83905"/>
        <dbReference type="ChEBI" id="CHEBI:456216"/>
        <dbReference type="EC" id="6.3.2.10"/>
    </reaction>
</comment>
<protein>
    <recommendedName>
        <fullName evidence="10 11">UDP-N-acetylmuramoyl-tripeptide--D-alanyl-D-alanine ligase</fullName>
        <ecNumber evidence="10 11">6.3.2.10</ecNumber>
    </recommendedName>
    <alternativeName>
        <fullName evidence="10">D-alanyl-D-alanine-adding enzyme</fullName>
    </alternativeName>
</protein>
<evidence type="ECO:0000313" key="15">
    <source>
        <dbReference type="EMBL" id="CEN52740.1"/>
    </source>
</evidence>
<dbReference type="GO" id="GO:0005737">
    <property type="term" value="C:cytoplasm"/>
    <property type="evidence" value="ECO:0007669"/>
    <property type="project" value="UniProtKB-SubCell"/>
</dbReference>
<dbReference type="InterPro" id="IPR036615">
    <property type="entry name" value="Mur_ligase_C_dom_sf"/>
</dbReference>
<evidence type="ECO:0000256" key="6">
    <source>
        <dbReference type="ARBA" id="ARBA00022960"/>
    </source>
</evidence>
<dbReference type="InterPro" id="IPR000713">
    <property type="entry name" value="Mur_ligase_N"/>
</dbReference>
<keyword evidence="2 10" id="KW-0436">Ligase</keyword>
<dbReference type="EC" id="6.3.2.10" evidence="10 11"/>
<dbReference type="InterPro" id="IPR035911">
    <property type="entry name" value="MurE/MurF_N"/>
</dbReference>
<dbReference type="RefSeq" id="WP_082021081.1">
    <property type="nucleotide sequence ID" value="NZ_WLVF01000006.1"/>
</dbReference>
<evidence type="ECO:0000256" key="4">
    <source>
        <dbReference type="ARBA" id="ARBA00022741"/>
    </source>
</evidence>
<organism evidence="15 16">
    <name type="scientific">Capnocytophaga canimorsus</name>
    <dbReference type="NCBI Taxonomy" id="28188"/>
    <lineage>
        <taxon>Bacteria</taxon>
        <taxon>Pseudomonadati</taxon>
        <taxon>Bacteroidota</taxon>
        <taxon>Flavobacteriia</taxon>
        <taxon>Flavobacteriales</taxon>
        <taxon>Flavobacteriaceae</taxon>
        <taxon>Capnocytophaga</taxon>
    </lineage>
</organism>
<dbReference type="Pfam" id="PF08245">
    <property type="entry name" value="Mur_ligase_M"/>
    <property type="match status" value="1"/>
</dbReference>
<dbReference type="GO" id="GO:0047480">
    <property type="term" value="F:UDP-N-acetylmuramoyl-tripeptide-D-alanyl-D-alanine ligase activity"/>
    <property type="evidence" value="ECO:0007669"/>
    <property type="project" value="UniProtKB-UniRule"/>
</dbReference>
<comment type="function">
    <text evidence="10 11">Involved in cell wall formation. Catalyzes the final step in the synthesis of UDP-N-acetylmuramoyl-pentapeptide, the precursor of murein.</text>
</comment>
<dbReference type="EMBL" id="CDOK01000167">
    <property type="protein sequence ID" value="CEN52740.1"/>
    <property type="molecule type" value="Genomic_DNA"/>
</dbReference>
<feature type="domain" description="Mur ligase central" evidence="14">
    <location>
        <begin position="96"/>
        <end position="276"/>
    </location>
</feature>
<feature type="binding site" evidence="10">
    <location>
        <begin position="98"/>
        <end position="104"/>
    </location>
    <ligand>
        <name>ATP</name>
        <dbReference type="ChEBI" id="CHEBI:30616"/>
    </ligand>
</feature>
<keyword evidence="7 10" id="KW-0573">Peptidoglycan synthesis</keyword>
<evidence type="ECO:0000259" key="13">
    <source>
        <dbReference type="Pfam" id="PF02875"/>
    </source>
</evidence>
<name>A0A0B7ILM1_9FLAO</name>
<keyword evidence="1 10" id="KW-0963">Cytoplasm</keyword>
<evidence type="ECO:0000256" key="1">
    <source>
        <dbReference type="ARBA" id="ARBA00022490"/>
    </source>
</evidence>
<keyword evidence="3 10" id="KW-0132">Cell division</keyword>
<dbReference type="GO" id="GO:0051301">
    <property type="term" value="P:cell division"/>
    <property type="evidence" value="ECO:0007669"/>
    <property type="project" value="UniProtKB-KW"/>
</dbReference>
<dbReference type="Proteomes" id="UP000039370">
    <property type="component" value="Unassembled WGS sequence"/>
</dbReference>
<evidence type="ECO:0000256" key="10">
    <source>
        <dbReference type="HAMAP-Rule" id="MF_02019"/>
    </source>
</evidence>
<dbReference type="GO" id="GO:0008360">
    <property type="term" value="P:regulation of cell shape"/>
    <property type="evidence" value="ECO:0007669"/>
    <property type="project" value="UniProtKB-KW"/>
</dbReference>
<evidence type="ECO:0000256" key="7">
    <source>
        <dbReference type="ARBA" id="ARBA00022984"/>
    </source>
</evidence>
<reference evidence="16" key="1">
    <citation type="submission" date="2015-01" db="EMBL/GenBank/DDBJ databases">
        <authorList>
            <person name="MANFREDI Pablo"/>
        </authorList>
    </citation>
    <scope>NUCLEOTIDE SEQUENCE [LARGE SCALE GENOMIC DNA]</scope>
    <source>
        <strain evidence="16">Cc11</strain>
    </source>
</reference>
<dbReference type="GO" id="GO:0071555">
    <property type="term" value="P:cell wall organization"/>
    <property type="evidence" value="ECO:0007669"/>
    <property type="project" value="UniProtKB-KW"/>
</dbReference>
<evidence type="ECO:0000256" key="5">
    <source>
        <dbReference type="ARBA" id="ARBA00022840"/>
    </source>
</evidence>
<dbReference type="InterPro" id="IPR004101">
    <property type="entry name" value="Mur_ligase_C"/>
</dbReference>
<dbReference type="InterPro" id="IPR005863">
    <property type="entry name" value="UDP-N-AcMur_synth"/>
</dbReference>
<dbReference type="Gene3D" id="3.40.1390.10">
    <property type="entry name" value="MurE/MurF, N-terminal domain"/>
    <property type="match status" value="1"/>
</dbReference>
<feature type="domain" description="Mur ligase N-terminal catalytic" evidence="12">
    <location>
        <begin position="15"/>
        <end position="84"/>
    </location>
</feature>
<dbReference type="InterPro" id="IPR051046">
    <property type="entry name" value="MurCDEF_CellWall_CoF430Synth"/>
</dbReference>
<keyword evidence="8 10" id="KW-0131">Cell cycle</keyword>
<keyword evidence="4 10" id="KW-0547">Nucleotide-binding</keyword>
<dbReference type="NCBIfam" id="TIGR01143">
    <property type="entry name" value="murF"/>
    <property type="match status" value="1"/>
</dbReference>
<accession>A0A0B7ILM1</accession>
<dbReference type="Gene3D" id="3.40.1190.10">
    <property type="entry name" value="Mur-like, catalytic domain"/>
    <property type="match status" value="1"/>
</dbReference>
<proteinExistence type="inferred from homology"/>
<dbReference type="InterPro" id="IPR013221">
    <property type="entry name" value="Mur_ligase_cen"/>
</dbReference>
<evidence type="ECO:0000259" key="12">
    <source>
        <dbReference type="Pfam" id="PF01225"/>
    </source>
</evidence>
<dbReference type="GO" id="GO:0008766">
    <property type="term" value="F:UDP-N-acetylmuramoylalanyl-D-glutamyl-2,6-diaminopimelate-D-alanyl-D-alanine ligase activity"/>
    <property type="evidence" value="ECO:0007669"/>
    <property type="project" value="RHEA"/>
</dbReference>
<dbReference type="SUPFAM" id="SSF63418">
    <property type="entry name" value="MurE/MurF N-terminal domain"/>
    <property type="match status" value="1"/>
</dbReference>
<dbReference type="Gene3D" id="3.90.190.20">
    <property type="entry name" value="Mur ligase, C-terminal domain"/>
    <property type="match status" value="1"/>
</dbReference>
<dbReference type="GO" id="GO:0009252">
    <property type="term" value="P:peptidoglycan biosynthetic process"/>
    <property type="evidence" value="ECO:0007669"/>
    <property type="project" value="UniProtKB-UniRule"/>
</dbReference>
<keyword evidence="9 10" id="KW-0961">Cell wall biogenesis/degradation</keyword>
<dbReference type="Pfam" id="PF02875">
    <property type="entry name" value="Mur_ligase_C"/>
    <property type="match status" value="1"/>
</dbReference>
<dbReference type="Pfam" id="PF01225">
    <property type="entry name" value="Mur_ligase"/>
    <property type="match status" value="1"/>
</dbReference>
<evidence type="ECO:0000313" key="16">
    <source>
        <dbReference type="Proteomes" id="UP000039370"/>
    </source>
</evidence>
<feature type="domain" description="Mur ligase C-terminal" evidence="13">
    <location>
        <begin position="301"/>
        <end position="381"/>
    </location>
</feature>
<dbReference type="PANTHER" id="PTHR43024:SF1">
    <property type="entry name" value="UDP-N-ACETYLMURAMOYL-TRIPEPTIDE--D-ALANYL-D-ALANINE LIGASE"/>
    <property type="match status" value="1"/>
</dbReference>
<dbReference type="HAMAP" id="MF_02019">
    <property type="entry name" value="MurF"/>
    <property type="match status" value="1"/>
</dbReference>
<dbReference type="AlphaFoldDB" id="A0A0B7ILM1"/>
<evidence type="ECO:0000256" key="11">
    <source>
        <dbReference type="RuleBase" id="RU004136"/>
    </source>
</evidence>
<dbReference type="PANTHER" id="PTHR43024">
    <property type="entry name" value="UDP-N-ACETYLMURAMOYL-TRIPEPTIDE--D-ALANYL-D-ALANINE LIGASE"/>
    <property type="match status" value="1"/>
</dbReference>
<keyword evidence="6 10" id="KW-0133">Cell shape</keyword>
<evidence type="ECO:0000259" key="14">
    <source>
        <dbReference type="Pfam" id="PF08245"/>
    </source>
</evidence>
<comment type="pathway">
    <text evidence="10 11">Cell wall biogenesis; peptidoglycan biosynthesis.</text>
</comment>
<sequence>MEDIKKLYDLFLKSSGVSTDTRNITPNSIYFALKGDSFDGNNFANEALEKGASFTVIDKPEIKTSEKMILVHDVLATLQQLAKYHREQLQTLIIAITGSNGKTTTKELINSVLSESFRVVATRGNLNNHIGVPLTLLSITAKTDIAIIEMGANHPKEIAFLCDIAQPDYGYITSFGKAHLEGFGSFEGVIKTKTELYDYLKNKEKTIIINYDDPIQVEATQSYKNRYGFSSQFCEASNVFVTLEEASPIQVRYNQKIINTHLVGTYNFSNVVAAITFGRFFKMSEEAIKRGVEKYVPKNNRSQLIKKGGNTLILDAYNANPSSMLAAIKNVLAMKSAQKVLILGDMFELGASTAEEHQNIADFIAQYPWKAVFFIGENFSRIETNYLTFKNLDEFKDKFSFKNYTQTLFLIKGSRAMALERILDIE</sequence>
<keyword evidence="5 10" id="KW-0067">ATP-binding</keyword>
<gene>
    <name evidence="10" type="primary">murF</name>
    <name evidence="15" type="ORF">CCAN11_2490067</name>
</gene>
<dbReference type="SUPFAM" id="SSF53244">
    <property type="entry name" value="MurD-like peptide ligases, peptide-binding domain"/>
    <property type="match status" value="1"/>
</dbReference>
<dbReference type="InterPro" id="IPR036565">
    <property type="entry name" value="Mur-like_cat_sf"/>
</dbReference>
<comment type="similarity">
    <text evidence="10">Belongs to the MurCDEF family. MurF subfamily.</text>
</comment>